<keyword evidence="9" id="KW-0645">Protease</keyword>
<keyword evidence="4" id="KW-0378">Hydrolase</keyword>
<keyword evidence="3 7" id="KW-0812">Transmembrane</keyword>
<keyword evidence="5 7" id="KW-1133">Transmembrane helix</keyword>
<sequence length="359" mass="39279">MYSFPSFRSALIRRLSARAFQTAGDAAEQNIPRDAASFSLYKEENALLLLLHIVDVSRVDYITLSHAREKQIAGAAALAPQYGGVIAVFLYASAGESRIYFEGDEYFGQSPYAVNWYLNTDNAELSASNGQPSDLFNLRGEILAALKEASGAADANGVTSGKQSPYRVRRDTVALTFVLAAVNTVIMFLMYRAGYNTNPVAVAVRFGAIVRSRVFDGEYYRLFTAMFAHYGWTHLLFNLTGLFIFGTRVERYYGRALFLIIYIFTGLCASVTSLFLTNGIAAGASGAIYGLIGAVFAYTWKSRGHMDGLNNYVALVYIIMGMIFGYAMPNVDYFAHIGGLIAGVASGAAVLSLFWKEAR</sequence>
<dbReference type="Gene3D" id="1.20.1540.10">
    <property type="entry name" value="Rhomboid-like"/>
    <property type="match status" value="1"/>
</dbReference>
<evidence type="ECO:0000256" key="2">
    <source>
        <dbReference type="ARBA" id="ARBA00009045"/>
    </source>
</evidence>
<evidence type="ECO:0000313" key="9">
    <source>
        <dbReference type="EMBL" id="AGS53429.1"/>
    </source>
</evidence>
<reference evidence="9" key="1">
    <citation type="submission" date="2012-03" db="EMBL/GenBank/DDBJ databases">
        <title>Functional metagenomics reveals considerable lignocellulase gene clusters in the gut microbiome of a wood-feeding higher termite.</title>
        <authorList>
            <person name="Liu N."/>
        </authorList>
    </citation>
    <scope>NUCLEOTIDE SEQUENCE</scope>
</reference>
<evidence type="ECO:0000256" key="4">
    <source>
        <dbReference type="ARBA" id="ARBA00022801"/>
    </source>
</evidence>
<evidence type="ECO:0000256" key="3">
    <source>
        <dbReference type="ARBA" id="ARBA00022692"/>
    </source>
</evidence>
<feature type="transmembrane region" description="Helical" evidence="7">
    <location>
        <begin position="257"/>
        <end position="276"/>
    </location>
</feature>
<evidence type="ECO:0000256" key="7">
    <source>
        <dbReference type="SAM" id="Phobius"/>
    </source>
</evidence>
<accession>A0A806KR36</accession>
<evidence type="ECO:0000256" key="5">
    <source>
        <dbReference type="ARBA" id="ARBA00022989"/>
    </source>
</evidence>
<proteinExistence type="inferred from homology"/>
<feature type="transmembrane region" description="Helical" evidence="7">
    <location>
        <begin position="312"/>
        <end position="328"/>
    </location>
</feature>
<dbReference type="GO" id="GO:0006508">
    <property type="term" value="P:proteolysis"/>
    <property type="evidence" value="ECO:0007669"/>
    <property type="project" value="UniProtKB-KW"/>
</dbReference>
<dbReference type="InterPro" id="IPR035952">
    <property type="entry name" value="Rhomboid-like_sf"/>
</dbReference>
<feature type="transmembrane region" description="Helical" evidence="7">
    <location>
        <begin position="222"/>
        <end position="245"/>
    </location>
</feature>
<dbReference type="EMBL" id="JQ844232">
    <property type="protein sequence ID" value="AGS53429.1"/>
    <property type="molecule type" value="Genomic_DNA"/>
</dbReference>
<dbReference type="AlphaFoldDB" id="A0A806KR36"/>
<dbReference type="PANTHER" id="PTHR43731">
    <property type="entry name" value="RHOMBOID PROTEASE"/>
    <property type="match status" value="1"/>
</dbReference>
<dbReference type="Pfam" id="PF01694">
    <property type="entry name" value="Rhomboid"/>
    <property type="match status" value="1"/>
</dbReference>
<dbReference type="GO" id="GO:0004252">
    <property type="term" value="F:serine-type endopeptidase activity"/>
    <property type="evidence" value="ECO:0007669"/>
    <property type="project" value="InterPro"/>
</dbReference>
<dbReference type="InterPro" id="IPR022764">
    <property type="entry name" value="Peptidase_S54_rhomboid_dom"/>
</dbReference>
<dbReference type="SUPFAM" id="SSF144091">
    <property type="entry name" value="Rhomboid-like"/>
    <property type="match status" value="1"/>
</dbReference>
<comment type="subcellular location">
    <subcellularLocation>
        <location evidence="1">Membrane</location>
        <topology evidence="1">Multi-pass membrane protein</topology>
    </subcellularLocation>
</comment>
<evidence type="ECO:0000259" key="8">
    <source>
        <dbReference type="Pfam" id="PF01694"/>
    </source>
</evidence>
<keyword evidence="6 7" id="KW-0472">Membrane</keyword>
<evidence type="ECO:0000256" key="6">
    <source>
        <dbReference type="ARBA" id="ARBA00023136"/>
    </source>
</evidence>
<name>A0A806KR36_9BACT</name>
<dbReference type="InterPro" id="IPR050925">
    <property type="entry name" value="Rhomboid_protease_S54"/>
</dbReference>
<feature type="transmembrane region" description="Helical" evidence="7">
    <location>
        <begin position="172"/>
        <end position="191"/>
    </location>
</feature>
<dbReference type="GO" id="GO:0016020">
    <property type="term" value="C:membrane"/>
    <property type="evidence" value="ECO:0007669"/>
    <property type="project" value="UniProtKB-SubCell"/>
</dbReference>
<organism evidence="9">
    <name type="scientific">uncultured bacterium contig00025</name>
    <dbReference type="NCBI Taxonomy" id="1181514"/>
    <lineage>
        <taxon>Bacteria</taxon>
        <taxon>environmental samples</taxon>
    </lineage>
</organism>
<feature type="domain" description="Peptidase S54 rhomboid" evidence="8">
    <location>
        <begin position="217"/>
        <end position="351"/>
    </location>
</feature>
<evidence type="ECO:0000256" key="1">
    <source>
        <dbReference type="ARBA" id="ARBA00004141"/>
    </source>
</evidence>
<dbReference type="PANTHER" id="PTHR43731:SF14">
    <property type="entry name" value="PRESENILIN-ASSOCIATED RHOMBOID-LIKE PROTEIN, MITOCHONDRIAL"/>
    <property type="match status" value="1"/>
</dbReference>
<protein>
    <submittedName>
        <fullName evidence="9">FIG056164: rhomboid family serine protease</fullName>
    </submittedName>
</protein>
<comment type="similarity">
    <text evidence="2">Belongs to the peptidase S54 family.</text>
</comment>
<feature type="transmembrane region" description="Helical" evidence="7">
    <location>
        <begin position="334"/>
        <end position="355"/>
    </location>
</feature>
<feature type="transmembrane region" description="Helical" evidence="7">
    <location>
        <begin position="282"/>
        <end position="300"/>
    </location>
</feature>